<dbReference type="KEGG" id="eli:ELI_01740"/>
<keyword evidence="1" id="KW-0732">Signal</keyword>
<dbReference type="eggNOG" id="COG3225">
    <property type="taxonomic scope" value="Bacteria"/>
</dbReference>
<feature type="signal peptide" evidence="1">
    <location>
        <begin position="1"/>
        <end position="26"/>
    </location>
</feature>
<feature type="chain" id="PRO_5004213040" description="ABC-type uncharacterized transport system domain-containing protein" evidence="1">
    <location>
        <begin position="27"/>
        <end position="257"/>
    </location>
</feature>
<organism evidence="3 4">
    <name type="scientific">Erythrobacter litoralis (strain HTCC2594)</name>
    <dbReference type="NCBI Taxonomy" id="314225"/>
    <lineage>
        <taxon>Bacteria</taxon>
        <taxon>Pseudomonadati</taxon>
        <taxon>Pseudomonadota</taxon>
        <taxon>Alphaproteobacteria</taxon>
        <taxon>Sphingomonadales</taxon>
        <taxon>Erythrobacteraceae</taxon>
        <taxon>Erythrobacter/Porphyrobacter group</taxon>
        <taxon>Erythrobacter</taxon>
    </lineage>
</organism>
<gene>
    <name evidence="3" type="ordered locus">ELI_01740</name>
</gene>
<dbReference type="PROSITE" id="PS51257">
    <property type="entry name" value="PROKAR_LIPOPROTEIN"/>
    <property type="match status" value="1"/>
</dbReference>
<feature type="domain" description="ABC-type uncharacterised transport system" evidence="2">
    <location>
        <begin position="67"/>
        <end position="162"/>
    </location>
</feature>
<keyword evidence="4" id="KW-1185">Reference proteome</keyword>
<dbReference type="Proteomes" id="UP000008808">
    <property type="component" value="Chromosome"/>
</dbReference>
<dbReference type="RefSeq" id="WP_011413316.1">
    <property type="nucleotide sequence ID" value="NC_007722.1"/>
</dbReference>
<dbReference type="SUPFAM" id="SSF52317">
    <property type="entry name" value="Class I glutamine amidotransferase-like"/>
    <property type="match status" value="1"/>
</dbReference>
<dbReference type="InterPro" id="IPR019196">
    <property type="entry name" value="ABC_transp_unknown"/>
</dbReference>
<evidence type="ECO:0000313" key="3">
    <source>
        <dbReference type="EMBL" id="ABC62440.1"/>
    </source>
</evidence>
<evidence type="ECO:0000259" key="2">
    <source>
        <dbReference type="Pfam" id="PF09822"/>
    </source>
</evidence>
<evidence type="ECO:0000313" key="4">
    <source>
        <dbReference type="Proteomes" id="UP000008808"/>
    </source>
</evidence>
<dbReference type="InterPro" id="IPR029062">
    <property type="entry name" value="Class_I_gatase-like"/>
</dbReference>
<sequence>MRCRASKLFAAVLPPLALLFAGCSRPAEPPVEDERLTIGLMSSLPVYWSGGNAFVELSQDGVEPHWARMALEAAHDLEAIDALTSENLARTDLLILAQPRVLSPMENVALDDWVRAGGKALVFADPALVLESEFPLGDPRRPMDTVLLSPILARWGLELMFDPAQAEALRRVRDGDVVLDVAAAGTFEVSGGEGSSCTLAAEGVLATCAIGEGRVVLVADATLLEDTVGTEASAGILSALIARTSDPVREITGRSGK</sequence>
<protein>
    <recommendedName>
        <fullName evidence="2">ABC-type uncharacterized transport system domain-containing protein</fullName>
    </recommendedName>
</protein>
<evidence type="ECO:0000256" key="1">
    <source>
        <dbReference type="SAM" id="SignalP"/>
    </source>
</evidence>
<dbReference type="AlphaFoldDB" id="Q2ND01"/>
<reference evidence="4" key="1">
    <citation type="journal article" date="2009" name="J. Bacteriol.">
        <title>Complete genome sequence of Erythrobacter litoralis HTCC2594.</title>
        <authorList>
            <person name="Oh H.M."/>
            <person name="Giovannoni S.J."/>
            <person name="Ferriera S."/>
            <person name="Johnson J."/>
            <person name="Cho J.C."/>
        </authorList>
    </citation>
    <scope>NUCLEOTIDE SEQUENCE [LARGE SCALE GENOMIC DNA]</scope>
    <source>
        <strain evidence="4">HTCC2594</strain>
    </source>
</reference>
<dbReference type="EMBL" id="CP000157">
    <property type="protein sequence ID" value="ABC62440.1"/>
    <property type="molecule type" value="Genomic_DNA"/>
</dbReference>
<accession>Q2ND01</accession>
<dbReference type="Gene3D" id="3.40.50.880">
    <property type="match status" value="1"/>
</dbReference>
<dbReference type="HOGENOM" id="CLU_088890_0_0_5"/>
<dbReference type="Pfam" id="PF09822">
    <property type="entry name" value="ABC_transp_aux"/>
    <property type="match status" value="1"/>
</dbReference>
<name>Q2ND01_ERYLH</name>
<dbReference type="STRING" id="314225.ELI_01740"/>
<proteinExistence type="predicted"/>